<sequence>MHGRSFSDPIRPLIAALACALCGATLGCNPFVTRTPDFGPLPPPPIEGPSQERFDPFPDEDMGPETFTRPTDFQNGRDENRTLLQNRRAPAPPSRQNPLDMFPGTGGLYPNVVE</sequence>
<reference evidence="2 3" key="1">
    <citation type="journal article" date="2020" name="Syst. Appl. Microbiol.">
        <title>Alienimonas chondri sp. nov., a novel planctomycete isolated from the biofilm of the red alga Chondrus crispus.</title>
        <authorList>
            <person name="Vitorino I."/>
            <person name="Albuquerque L."/>
            <person name="Wiegand S."/>
            <person name="Kallscheuer N."/>
            <person name="da Costa M.S."/>
            <person name="Lobo-da-Cunha A."/>
            <person name="Jogler C."/>
            <person name="Lage O.M."/>
        </authorList>
    </citation>
    <scope>NUCLEOTIDE SEQUENCE [LARGE SCALE GENOMIC DNA]</scope>
    <source>
        <strain evidence="2 3">LzC2</strain>
    </source>
</reference>
<proteinExistence type="predicted"/>
<keyword evidence="3" id="KW-1185">Reference proteome</keyword>
<name>A0ABX1V9H5_9PLAN</name>
<comment type="caution">
    <text evidence="2">The sequence shown here is derived from an EMBL/GenBank/DDBJ whole genome shotgun (WGS) entry which is preliminary data.</text>
</comment>
<feature type="region of interest" description="Disordered" evidence="1">
    <location>
        <begin position="32"/>
        <end position="114"/>
    </location>
</feature>
<accession>A0ABX1V9H5</accession>
<dbReference type="PROSITE" id="PS51257">
    <property type="entry name" value="PROKAR_LIPOPROTEIN"/>
    <property type="match status" value="1"/>
</dbReference>
<dbReference type="Proteomes" id="UP000609651">
    <property type="component" value="Unassembled WGS sequence"/>
</dbReference>
<dbReference type="EMBL" id="WTPX01000016">
    <property type="protein sequence ID" value="NNJ24747.1"/>
    <property type="molecule type" value="Genomic_DNA"/>
</dbReference>
<evidence type="ECO:0008006" key="4">
    <source>
        <dbReference type="Google" id="ProtNLM"/>
    </source>
</evidence>
<evidence type="ECO:0000256" key="1">
    <source>
        <dbReference type="SAM" id="MobiDB-lite"/>
    </source>
</evidence>
<evidence type="ECO:0000313" key="2">
    <source>
        <dbReference type="EMBL" id="NNJ24747.1"/>
    </source>
</evidence>
<protein>
    <recommendedName>
        <fullName evidence="4">Lipoprotein</fullName>
    </recommendedName>
</protein>
<organism evidence="2 3">
    <name type="scientific">Alienimonas chondri</name>
    <dbReference type="NCBI Taxonomy" id="2681879"/>
    <lineage>
        <taxon>Bacteria</taxon>
        <taxon>Pseudomonadati</taxon>
        <taxon>Planctomycetota</taxon>
        <taxon>Planctomycetia</taxon>
        <taxon>Planctomycetales</taxon>
        <taxon>Planctomycetaceae</taxon>
        <taxon>Alienimonas</taxon>
    </lineage>
</organism>
<gene>
    <name evidence="2" type="ORF">LzC2_08070</name>
</gene>
<evidence type="ECO:0000313" key="3">
    <source>
        <dbReference type="Proteomes" id="UP000609651"/>
    </source>
</evidence>